<keyword evidence="1" id="KW-0472">Membrane</keyword>
<evidence type="ECO:0008006" key="4">
    <source>
        <dbReference type="Google" id="ProtNLM"/>
    </source>
</evidence>
<feature type="transmembrane region" description="Helical" evidence="1">
    <location>
        <begin position="263"/>
        <end position="280"/>
    </location>
</feature>
<feature type="transmembrane region" description="Helical" evidence="1">
    <location>
        <begin position="301"/>
        <end position="321"/>
    </location>
</feature>
<feature type="transmembrane region" description="Helical" evidence="1">
    <location>
        <begin position="147"/>
        <end position="165"/>
    </location>
</feature>
<evidence type="ECO:0000313" key="2">
    <source>
        <dbReference type="EMBL" id="GCD78425.1"/>
    </source>
</evidence>
<evidence type="ECO:0000313" key="3">
    <source>
        <dbReference type="Proteomes" id="UP000286715"/>
    </source>
</evidence>
<keyword evidence="1" id="KW-0812">Transmembrane</keyword>
<name>A0A401XN43_9FLAO</name>
<proteinExistence type="predicted"/>
<feature type="transmembrane region" description="Helical" evidence="1">
    <location>
        <begin position="50"/>
        <end position="68"/>
    </location>
</feature>
<reference evidence="2 3" key="1">
    <citation type="submission" date="2018-11" db="EMBL/GenBank/DDBJ databases">
        <title>Schleiferia aggregans sp. nov., a moderately thermophilic heterotrophic bacterium isolated from microbial mats at a terrestrial hot spring.</title>
        <authorList>
            <person name="Iino T."/>
            <person name="Ohkuma M."/>
            <person name="Haruta S."/>
        </authorList>
    </citation>
    <scope>NUCLEOTIDE SEQUENCE [LARGE SCALE GENOMIC DNA]</scope>
    <source>
        <strain evidence="2 3">LA</strain>
    </source>
</reference>
<feature type="transmembrane region" description="Helical" evidence="1">
    <location>
        <begin position="361"/>
        <end position="382"/>
    </location>
</feature>
<protein>
    <recommendedName>
        <fullName evidence="4">Phosphate/sulfate permease</fullName>
    </recommendedName>
</protein>
<sequence>MPSGKSSKSKKNTSSKNQSLAFDLLSLDFSSVLIGRRYRVLRLFLWKERQFLQSIIIFFIIAGIFYPYPKVAMWLGFAFAGYSAIANDSIQTIGTFLSSNADKKWWVLWLFIGGIFLVTMTTGWIIYDGDVSFQRLQSKGFEKVPESFTFLQLAAPLVLLILTRLRMPVSTTFLLLSTFSATSSGIMSVLQKSLFGYVIAFVVSLSVWFVFAKGINNLNKGKAHPIWTALQWFTSGVLWSVWLMQDAANIAVFLPRSLSIYEFLAFVSYVFFGIGLLLYFRGGKIQNIINEKSAVKDVRGATIIDFIYAMILLFFQNLSNIPMSTTWVFLGLLAGREISMNLSPLYTTIKQKKLPIVFKLVWRDALFALLGLLISVAMAVAVNPSIQKEIMNFFNGL</sequence>
<feature type="transmembrane region" description="Helical" evidence="1">
    <location>
        <begin position="106"/>
        <end position="127"/>
    </location>
</feature>
<dbReference type="EMBL" id="BHZE01000023">
    <property type="protein sequence ID" value="GCD78425.1"/>
    <property type="molecule type" value="Genomic_DNA"/>
</dbReference>
<dbReference type="AlphaFoldDB" id="A0A401XN43"/>
<comment type="caution">
    <text evidence="2">The sequence shown here is derived from an EMBL/GenBank/DDBJ whole genome shotgun (WGS) entry which is preliminary data.</text>
</comment>
<evidence type="ECO:0000256" key="1">
    <source>
        <dbReference type="SAM" id="Phobius"/>
    </source>
</evidence>
<feature type="transmembrane region" description="Helical" evidence="1">
    <location>
        <begin position="195"/>
        <end position="212"/>
    </location>
</feature>
<gene>
    <name evidence="2" type="ORF">JCM31826_19070</name>
</gene>
<accession>A0A401XN43</accession>
<dbReference type="RefSeq" id="WP_245966138.1">
    <property type="nucleotide sequence ID" value="NZ_BHZE01000023.1"/>
</dbReference>
<organism evidence="2 3">
    <name type="scientific">Thermaurantimonas aggregans</name>
    <dbReference type="NCBI Taxonomy" id="2173829"/>
    <lineage>
        <taxon>Bacteria</taxon>
        <taxon>Pseudomonadati</taxon>
        <taxon>Bacteroidota</taxon>
        <taxon>Flavobacteriia</taxon>
        <taxon>Flavobacteriales</taxon>
        <taxon>Schleiferiaceae</taxon>
        <taxon>Thermaurantimonas</taxon>
    </lineage>
</organism>
<keyword evidence="1" id="KW-1133">Transmembrane helix</keyword>
<keyword evidence="3" id="KW-1185">Reference proteome</keyword>
<dbReference type="Proteomes" id="UP000286715">
    <property type="component" value="Unassembled WGS sequence"/>
</dbReference>
<feature type="transmembrane region" description="Helical" evidence="1">
    <location>
        <begin position="224"/>
        <end position="243"/>
    </location>
</feature>